<dbReference type="GO" id="GO:0016491">
    <property type="term" value="F:oxidoreductase activity"/>
    <property type="evidence" value="ECO:0007669"/>
    <property type="project" value="UniProtKB-KW"/>
</dbReference>
<protein>
    <submittedName>
        <fullName evidence="3">PPOX class F420-dependent oxidoreductase</fullName>
        <ecNumber evidence="3">1.-.-.-</ecNumber>
    </submittedName>
</protein>
<dbReference type="EC" id="1.-.-.-" evidence="3"/>
<accession>A0ABX8SEC8</accession>
<dbReference type="InterPro" id="IPR019965">
    <property type="entry name" value="PPOX_F420-dep_Rv2061_put"/>
</dbReference>
<sequence length="129" mass="14153">MDSPFGSIVDAKYVYLTTHRKDGTPVGSPLWFAVDGSKLILWTVTDSWKVKRLRRNPDVTVQACSLRGDKRFGPIVTGRAEVVDGDGARRARTAVSRRYGIVGWFTVTGSLIRRGRDGSCGIVVTANPE</sequence>
<dbReference type="EMBL" id="CP079105">
    <property type="protein sequence ID" value="QXQ15507.1"/>
    <property type="molecule type" value="Genomic_DNA"/>
</dbReference>
<evidence type="ECO:0000313" key="3">
    <source>
        <dbReference type="EMBL" id="QXQ15507.1"/>
    </source>
</evidence>
<keyword evidence="1 3" id="KW-0560">Oxidoreductase</keyword>
<gene>
    <name evidence="3" type="ORF">KV203_09550</name>
</gene>
<dbReference type="SUPFAM" id="SSF50475">
    <property type="entry name" value="FMN-binding split barrel"/>
    <property type="match status" value="1"/>
</dbReference>
<dbReference type="NCBIfam" id="TIGR03666">
    <property type="entry name" value="Rv2061_F420"/>
    <property type="match status" value="1"/>
</dbReference>
<dbReference type="InterPro" id="IPR052019">
    <property type="entry name" value="F420H2_bilvrd_red/Heme_oxyg"/>
</dbReference>
<evidence type="ECO:0000256" key="1">
    <source>
        <dbReference type="ARBA" id="ARBA00023002"/>
    </source>
</evidence>
<dbReference type="Gene3D" id="2.30.110.10">
    <property type="entry name" value="Electron Transport, Fmn-binding Protein, Chain A"/>
    <property type="match status" value="1"/>
</dbReference>
<dbReference type="Proteomes" id="UP000887023">
    <property type="component" value="Chromosome"/>
</dbReference>
<dbReference type="Pfam" id="PF01243">
    <property type="entry name" value="PNPOx_N"/>
    <property type="match status" value="1"/>
</dbReference>
<reference evidence="3" key="1">
    <citation type="submission" date="2021-07" db="EMBL/GenBank/DDBJ databases">
        <title>Candidatus Kaistella beijingensis sp. nov. isolated from a municipal wastewater treatment plant is involved in sludge foaming.</title>
        <authorList>
            <person name="Song Y."/>
            <person name="Liu S.-J."/>
        </authorList>
    </citation>
    <scope>NUCLEOTIDE SEQUENCE</scope>
    <source>
        <strain evidence="3">DSM 43998</strain>
    </source>
</reference>
<dbReference type="InterPro" id="IPR011576">
    <property type="entry name" value="Pyridox_Oxase_N"/>
</dbReference>
<evidence type="ECO:0000259" key="2">
    <source>
        <dbReference type="Pfam" id="PF01243"/>
    </source>
</evidence>
<organism evidence="3 4">
    <name type="scientific">Skermania pinensis</name>
    <dbReference type="NCBI Taxonomy" id="39122"/>
    <lineage>
        <taxon>Bacteria</taxon>
        <taxon>Bacillati</taxon>
        <taxon>Actinomycetota</taxon>
        <taxon>Actinomycetes</taxon>
        <taxon>Mycobacteriales</taxon>
        <taxon>Gordoniaceae</taxon>
        <taxon>Skermania</taxon>
    </lineage>
</organism>
<name>A0ABX8SEC8_9ACTN</name>
<keyword evidence="4" id="KW-1185">Reference proteome</keyword>
<feature type="domain" description="Pyridoxamine 5'-phosphate oxidase N-terminal" evidence="2">
    <location>
        <begin position="11"/>
        <end position="100"/>
    </location>
</feature>
<proteinExistence type="predicted"/>
<dbReference type="PANTHER" id="PTHR35176:SF11">
    <property type="entry name" value="PYRIDOXAMINE 5'-PHOSPHATE OXIDASE FAMILY PROTEIN"/>
    <property type="match status" value="1"/>
</dbReference>
<evidence type="ECO:0000313" key="4">
    <source>
        <dbReference type="Proteomes" id="UP000887023"/>
    </source>
</evidence>
<dbReference type="InterPro" id="IPR012349">
    <property type="entry name" value="Split_barrel_FMN-bd"/>
</dbReference>
<dbReference type="PANTHER" id="PTHR35176">
    <property type="entry name" value="HEME OXYGENASE HI_0854-RELATED"/>
    <property type="match status" value="1"/>
</dbReference>
<dbReference type="RefSeq" id="WP_066470098.1">
    <property type="nucleotide sequence ID" value="NZ_CBCRUZ010000001.1"/>
</dbReference>